<evidence type="ECO:0000313" key="8">
    <source>
        <dbReference type="EMBL" id="AVR97511.1"/>
    </source>
</evidence>
<name>A0A2R4CCZ4_9BURK</name>
<dbReference type="Pfam" id="PF14905">
    <property type="entry name" value="OMP_b-brl_3"/>
    <property type="match status" value="1"/>
</dbReference>
<dbReference type="KEGG" id="masz:C9I28_19075"/>
<proteinExistence type="inferred from homology"/>
<evidence type="ECO:0000259" key="7">
    <source>
        <dbReference type="Pfam" id="PF14905"/>
    </source>
</evidence>
<keyword evidence="8" id="KW-0675">Receptor</keyword>
<evidence type="ECO:0000259" key="6">
    <source>
        <dbReference type="Pfam" id="PF07715"/>
    </source>
</evidence>
<dbReference type="Gene3D" id="2.40.170.20">
    <property type="entry name" value="TonB-dependent receptor, beta-barrel domain"/>
    <property type="match status" value="1"/>
</dbReference>
<dbReference type="PANTHER" id="PTHR40980">
    <property type="entry name" value="PLUG DOMAIN-CONTAINING PROTEIN"/>
    <property type="match status" value="1"/>
</dbReference>
<evidence type="ECO:0000256" key="1">
    <source>
        <dbReference type="ARBA" id="ARBA00004442"/>
    </source>
</evidence>
<dbReference type="Gene3D" id="2.170.130.10">
    <property type="entry name" value="TonB-dependent receptor, plug domain"/>
    <property type="match status" value="1"/>
</dbReference>
<dbReference type="GO" id="GO:0009279">
    <property type="term" value="C:cell outer membrane"/>
    <property type="evidence" value="ECO:0007669"/>
    <property type="project" value="UniProtKB-SubCell"/>
</dbReference>
<dbReference type="Pfam" id="PF07715">
    <property type="entry name" value="Plug"/>
    <property type="match status" value="1"/>
</dbReference>
<dbReference type="InterPro" id="IPR041700">
    <property type="entry name" value="OMP_b-brl_3"/>
</dbReference>
<evidence type="ECO:0000256" key="5">
    <source>
        <dbReference type="SAM" id="MobiDB-lite"/>
    </source>
</evidence>
<comment type="subcellular location">
    <subcellularLocation>
        <location evidence="1">Cell outer membrane</location>
    </subcellularLocation>
</comment>
<dbReference type="OrthoDB" id="9145774at2"/>
<organism evidence="8 9">
    <name type="scientific">Pseudoduganella armeniaca</name>
    <dbReference type="NCBI Taxonomy" id="2072590"/>
    <lineage>
        <taxon>Bacteria</taxon>
        <taxon>Pseudomonadati</taxon>
        <taxon>Pseudomonadota</taxon>
        <taxon>Betaproteobacteria</taxon>
        <taxon>Burkholderiales</taxon>
        <taxon>Oxalobacteraceae</taxon>
        <taxon>Telluria group</taxon>
        <taxon>Pseudoduganella</taxon>
    </lineage>
</organism>
<dbReference type="SUPFAM" id="SSF56935">
    <property type="entry name" value="Porins"/>
    <property type="match status" value="1"/>
</dbReference>
<keyword evidence="9" id="KW-1185">Reference proteome</keyword>
<feature type="region of interest" description="Disordered" evidence="5">
    <location>
        <begin position="20"/>
        <end position="46"/>
    </location>
</feature>
<evidence type="ECO:0000256" key="2">
    <source>
        <dbReference type="ARBA" id="ARBA00009810"/>
    </source>
</evidence>
<keyword evidence="4" id="KW-0998">Cell outer membrane</keyword>
<dbReference type="InterPro" id="IPR012910">
    <property type="entry name" value="Plug_dom"/>
</dbReference>
<dbReference type="InterPro" id="IPR037066">
    <property type="entry name" value="Plug_dom_sf"/>
</dbReference>
<dbReference type="EMBL" id="CP028324">
    <property type="protein sequence ID" value="AVR97511.1"/>
    <property type="molecule type" value="Genomic_DNA"/>
</dbReference>
<dbReference type="InterPro" id="IPR036942">
    <property type="entry name" value="Beta-barrel_TonB_sf"/>
</dbReference>
<keyword evidence="3" id="KW-0472">Membrane</keyword>
<feature type="domain" description="Outer membrane protein beta-barrel" evidence="7">
    <location>
        <begin position="670"/>
        <end position="983"/>
    </location>
</feature>
<comment type="similarity">
    <text evidence="2">Belongs to the TonB-dependent receptor family.</text>
</comment>
<dbReference type="InterPro" id="IPR010104">
    <property type="entry name" value="TonB_rcpt_bac"/>
</dbReference>
<sequence>MLKRVDFAFRDSYTRIAALPPADTEGAPPSIKKSGDNHAATLSRGGAGSRRGVRIVFGLTVMAGLIAQAYGQETATPGPSASPEDNATNGAGIQTVKVTGYRNSLLSSAKDKKEAVGFQDSINAEDFGKFPDKNIAESLSRVPGVQVGRDVTGEGMTIQIRGLGSSFTKILLNNSPVAVASSGPIDGANTNREVDLDLLPTDLFTKLTVSKSPTAAMIEGGAAGVVNLRSARPFDKEGRQLSASLTGTKQQIADKAGMRGSLLASQTWIGKFGILGGISFSRQQARTRGFETVGWTNPNLTVAQSASPNRNATGGGNWTIPATVPDNAGNGLVAGSAIDQAFLLAHNPGLTVDQIDHAIVPRLGRTMAYYGTRDKISTVFAAEYRPTRDLQFYLDTMYSKKDDDMQRNAYTWAVRNNASIPLNLQVDRSDCANGCVVTSGTFANALNFIEFGPRRDKVDLLGINPGMEWRIAPKLLLDAQANWNRSRFTHQAPTVMPITAPNSGNTVTYANDGGVPSIVSSLDLNDPASYQWTGGRVNIQNELRETETKGFHANLAWGDKALTVKGGLAWDDIDRAIRAQDNSAAWQAAVCGNHPSVFLQGPNGAPPCNGASTPGASAAALYPGYGTGYTAGQNAPLAYQGSLIPTAALPGYLVPGPYGRLALDWDRFRQDSNFDYYNGTAPDSGASSTGASAGYIREKSKAVYLEASGEAVLAGHALRWDAGVRYIRTNQQVGSLNSQPDPRNASLPLNGSKYPNISQWVYRESDYSNTLPSATLAADLRKDVVLRAAASRSMTRVDPNALRPGINFSGVSADVGTMGNPELAPYLSDNIDLGLDWYTGREGYVSLTLFQKRINGFTVNENITMPFSALAPYGINYGTLIPTQQQAIDSRGGPDNATVVMTRPRNADGILRIRGLELGWVQPLDKWLPWRGFGFNETLTLINQRASGEGSSGFIALGVPKKTNNFGIYYENHGTMLRFMHTYSQGSQVATANQSGITAAALYGDDYKQLDFSSSFELDQILERDGLPVLTFDIVNLNRARRRGYFQFANATMSQYDPGRTFALGLRMKF</sequence>
<feature type="domain" description="TonB-dependent receptor plug" evidence="6">
    <location>
        <begin position="113"/>
        <end position="225"/>
    </location>
</feature>
<evidence type="ECO:0000313" key="9">
    <source>
        <dbReference type="Proteomes" id="UP000240505"/>
    </source>
</evidence>
<dbReference type="PANTHER" id="PTHR40980:SF3">
    <property type="entry name" value="TONB-DEPENDENT RECEPTOR-LIKE BETA-BARREL DOMAIN-CONTAINING PROTEIN"/>
    <property type="match status" value="1"/>
</dbReference>
<evidence type="ECO:0000256" key="4">
    <source>
        <dbReference type="ARBA" id="ARBA00023237"/>
    </source>
</evidence>
<dbReference type="NCBIfam" id="TIGR01782">
    <property type="entry name" value="TonB-Xanth-Caul"/>
    <property type="match status" value="1"/>
</dbReference>
<evidence type="ECO:0000256" key="3">
    <source>
        <dbReference type="ARBA" id="ARBA00023136"/>
    </source>
</evidence>
<reference evidence="8 9" key="1">
    <citation type="submission" date="2018-03" db="EMBL/GenBank/DDBJ databases">
        <title>Massilia armeniaca sp. nov., isolated from desert soil.</title>
        <authorList>
            <person name="Huang H."/>
            <person name="Ren M."/>
        </authorList>
    </citation>
    <scope>NUCLEOTIDE SEQUENCE [LARGE SCALE GENOMIC DNA]</scope>
    <source>
        <strain evidence="8 9">ZMN-3</strain>
    </source>
</reference>
<dbReference type="Proteomes" id="UP000240505">
    <property type="component" value="Chromosome"/>
</dbReference>
<protein>
    <submittedName>
        <fullName evidence="8">TonB-dependent receptor</fullName>
    </submittedName>
</protein>
<gene>
    <name evidence="8" type="ORF">C9I28_19075</name>
</gene>
<accession>A0A2R4CCZ4</accession>
<dbReference type="AlphaFoldDB" id="A0A2R4CCZ4"/>